<proteinExistence type="inferred from homology"/>
<dbReference type="Pfam" id="PF04542">
    <property type="entry name" value="Sigma70_r2"/>
    <property type="match status" value="1"/>
</dbReference>
<dbReference type="NCBIfam" id="TIGR02937">
    <property type="entry name" value="sigma70-ECF"/>
    <property type="match status" value="1"/>
</dbReference>
<evidence type="ECO:0000259" key="5">
    <source>
        <dbReference type="Pfam" id="PF04542"/>
    </source>
</evidence>
<evidence type="ECO:0000313" key="8">
    <source>
        <dbReference type="Proteomes" id="UP000199468"/>
    </source>
</evidence>
<organism evidence="7 8">
    <name type="scientific">Bosea robiniae</name>
    <dbReference type="NCBI Taxonomy" id="1036780"/>
    <lineage>
        <taxon>Bacteria</taxon>
        <taxon>Pseudomonadati</taxon>
        <taxon>Pseudomonadota</taxon>
        <taxon>Alphaproteobacteria</taxon>
        <taxon>Hyphomicrobiales</taxon>
        <taxon>Boseaceae</taxon>
        <taxon>Bosea</taxon>
    </lineage>
</organism>
<keyword evidence="4" id="KW-0804">Transcription</keyword>
<keyword evidence="8" id="KW-1185">Reference proteome</keyword>
<evidence type="ECO:0000256" key="3">
    <source>
        <dbReference type="ARBA" id="ARBA00023082"/>
    </source>
</evidence>
<dbReference type="Gene3D" id="1.10.10.10">
    <property type="entry name" value="Winged helix-like DNA-binding domain superfamily/Winged helix DNA-binding domain"/>
    <property type="match status" value="1"/>
</dbReference>
<dbReference type="InterPro" id="IPR013325">
    <property type="entry name" value="RNA_pol_sigma_r2"/>
</dbReference>
<feature type="domain" description="RNA polymerase sigma-70 region 2" evidence="5">
    <location>
        <begin position="11"/>
        <end position="72"/>
    </location>
</feature>
<keyword evidence="3" id="KW-0731">Sigma factor</keyword>
<sequence length="173" mass="19619">MRIIIEHALRQNWERLFSYALRLSGNRDGAADLLQSCATKALAASPPEDGERIRAWLFAILRNIWIDEHRRSAVNAAAAEEALEDEQWRRDDRMIAVITVRQALERLDQPYREVIELVDLAGFRYGEAADILGVPVGTVMSRLSRARLLLLNAIEGGTVRPFAARQRKRANDT</sequence>
<dbReference type="SUPFAM" id="SSF88946">
    <property type="entry name" value="Sigma2 domain of RNA polymerase sigma factors"/>
    <property type="match status" value="1"/>
</dbReference>
<dbReference type="InterPro" id="IPR039425">
    <property type="entry name" value="RNA_pol_sigma-70-like"/>
</dbReference>
<dbReference type="PANTHER" id="PTHR43133">
    <property type="entry name" value="RNA POLYMERASE ECF-TYPE SIGMA FACTO"/>
    <property type="match status" value="1"/>
</dbReference>
<evidence type="ECO:0000256" key="4">
    <source>
        <dbReference type="ARBA" id="ARBA00023163"/>
    </source>
</evidence>
<comment type="similarity">
    <text evidence="1">Belongs to the sigma-70 factor family. ECF subfamily.</text>
</comment>
<name>A0ABY0P5F3_9HYPH</name>
<feature type="domain" description="RNA polymerase sigma factor 70 region 4 type 2" evidence="6">
    <location>
        <begin position="100"/>
        <end position="149"/>
    </location>
</feature>
<accession>A0ABY0P5F3</accession>
<evidence type="ECO:0000313" key="7">
    <source>
        <dbReference type="EMBL" id="SDG74968.1"/>
    </source>
</evidence>
<dbReference type="Gene3D" id="1.10.1740.10">
    <property type="match status" value="1"/>
</dbReference>
<dbReference type="InterPro" id="IPR013249">
    <property type="entry name" value="RNA_pol_sigma70_r4_t2"/>
</dbReference>
<evidence type="ECO:0000256" key="1">
    <source>
        <dbReference type="ARBA" id="ARBA00010641"/>
    </source>
</evidence>
<dbReference type="InterPro" id="IPR014284">
    <property type="entry name" value="RNA_pol_sigma-70_dom"/>
</dbReference>
<keyword evidence="2" id="KW-0805">Transcription regulation</keyword>
<dbReference type="PANTHER" id="PTHR43133:SF25">
    <property type="entry name" value="RNA POLYMERASE SIGMA FACTOR RFAY-RELATED"/>
    <property type="match status" value="1"/>
</dbReference>
<dbReference type="Proteomes" id="UP000199468">
    <property type="component" value="Unassembled WGS sequence"/>
</dbReference>
<dbReference type="Pfam" id="PF08281">
    <property type="entry name" value="Sigma70_r4_2"/>
    <property type="match status" value="1"/>
</dbReference>
<reference evidence="7 8" key="1">
    <citation type="submission" date="2016-10" db="EMBL/GenBank/DDBJ databases">
        <authorList>
            <person name="Varghese N."/>
            <person name="Submissions S."/>
        </authorList>
    </citation>
    <scope>NUCLEOTIDE SEQUENCE [LARGE SCALE GENOMIC DNA]</scope>
    <source>
        <strain evidence="7 8">DSM 26672</strain>
    </source>
</reference>
<gene>
    <name evidence="7" type="ORF">SAMN05421844_105163</name>
</gene>
<comment type="caution">
    <text evidence="7">The sequence shown here is derived from an EMBL/GenBank/DDBJ whole genome shotgun (WGS) entry which is preliminary data.</text>
</comment>
<evidence type="ECO:0000256" key="2">
    <source>
        <dbReference type="ARBA" id="ARBA00023015"/>
    </source>
</evidence>
<dbReference type="RefSeq" id="WP_091858202.1">
    <property type="nucleotide sequence ID" value="NZ_FNBZ01000005.1"/>
</dbReference>
<dbReference type="EMBL" id="FNBZ01000005">
    <property type="protein sequence ID" value="SDG74968.1"/>
    <property type="molecule type" value="Genomic_DNA"/>
</dbReference>
<dbReference type="SUPFAM" id="SSF88659">
    <property type="entry name" value="Sigma3 and sigma4 domains of RNA polymerase sigma factors"/>
    <property type="match status" value="1"/>
</dbReference>
<dbReference type="InterPro" id="IPR007627">
    <property type="entry name" value="RNA_pol_sigma70_r2"/>
</dbReference>
<evidence type="ECO:0000259" key="6">
    <source>
        <dbReference type="Pfam" id="PF08281"/>
    </source>
</evidence>
<dbReference type="InterPro" id="IPR013324">
    <property type="entry name" value="RNA_pol_sigma_r3/r4-like"/>
</dbReference>
<protein>
    <submittedName>
        <fullName evidence="7">RNA polymerase sigma-70 factor, ECF subfamily</fullName>
    </submittedName>
</protein>
<dbReference type="InterPro" id="IPR036388">
    <property type="entry name" value="WH-like_DNA-bd_sf"/>
</dbReference>